<name>A0A8S5NI66_9CAUD</name>
<dbReference type="Pfam" id="PF08889">
    <property type="entry name" value="WbqC"/>
    <property type="match status" value="1"/>
</dbReference>
<dbReference type="EMBL" id="BK015167">
    <property type="protein sequence ID" value="DAD93787.1"/>
    <property type="molecule type" value="Genomic_DNA"/>
</dbReference>
<accession>A0A8S5NI66</accession>
<protein>
    <submittedName>
        <fullName evidence="1">WbqC-like protein</fullName>
    </submittedName>
</protein>
<proteinExistence type="predicted"/>
<organism evidence="1">
    <name type="scientific">Myoviridae sp. ctcwu24</name>
    <dbReference type="NCBI Taxonomy" id="2826670"/>
    <lineage>
        <taxon>Viruses</taxon>
        <taxon>Duplodnaviria</taxon>
        <taxon>Heunggongvirae</taxon>
        <taxon>Uroviricota</taxon>
        <taxon>Caudoviricetes</taxon>
    </lineage>
</organism>
<evidence type="ECO:0000313" key="1">
    <source>
        <dbReference type="EMBL" id="DAD93787.1"/>
    </source>
</evidence>
<reference evidence="1" key="1">
    <citation type="journal article" date="2021" name="Proc. Natl. Acad. Sci. U.S.A.">
        <title>A Catalog of Tens of Thousands of Viruses from Human Metagenomes Reveals Hidden Associations with Chronic Diseases.</title>
        <authorList>
            <person name="Tisza M.J."/>
            <person name="Buck C.B."/>
        </authorList>
    </citation>
    <scope>NUCLEOTIDE SEQUENCE</scope>
    <source>
        <strain evidence="1">Ctcwu24</strain>
    </source>
</reference>
<dbReference type="InterPro" id="IPR014985">
    <property type="entry name" value="WbqC"/>
</dbReference>
<sequence>MILTSHQPDFLPYMGFFYKVARSDVLVLSDDVQFSKSGMHNWNRIKTPAGAQKLTIPVHAHHDTPLCQIKIADPGHGIGRAVKTIEQHYRKAPHYGEGAELLEIMQFFSGPGNSWLTEMNENLILHILDRFGIKPLAILRASALGIQGHKDERIFQMCEETGADTYLSGRGAADYHQPEEYMLRGIDLIYTDYEPVQYQQLYGEFIPNLSVLDYIFNCGYEVPRGWKK</sequence>